<dbReference type="Proteomes" id="UP000562322">
    <property type="component" value="Unassembled WGS sequence"/>
</dbReference>
<gene>
    <name evidence="3" type="primary">Lime1</name>
    <name evidence="3" type="ORF">ALELAT_R15108</name>
</gene>
<keyword evidence="2" id="KW-0472">Membrane</keyword>
<proteinExistence type="predicted"/>
<comment type="caution">
    <text evidence="3">The sequence shown here is derived from an EMBL/GenBank/DDBJ whole genome shotgun (WGS) entry which is preliminary data.</text>
</comment>
<dbReference type="GO" id="GO:0019815">
    <property type="term" value="C:B cell receptor complex"/>
    <property type="evidence" value="ECO:0007669"/>
    <property type="project" value="TreeGrafter"/>
</dbReference>
<dbReference type="EMBL" id="VXAV01009581">
    <property type="protein sequence ID" value="NXL93127.1"/>
    <property type="molecule type" value="Genomic_DNA"/>
</dbReference>
<dbReference type="PANTHER" id="PTHR47740">
    <property type="entry name" value="LCK-INTERACTING TRANSMEMBRANE ADAPTER 1, LIME1"/>
    <property type="match status" value="1"/>
</dbReference>
<dbReference type="InterPro" id="IPR026072">
    <property type="entry name" value="Lime1"/>
</dbReference>
<dbReference type="GO" id="GO:0050853">
    <property type="term" value="P:B cell receptor signaling pathway"/>
    <property type="evidence" value="ECO:0007669"/>
    <property type="project" value="InterPro"/>
</dbReference>
<evidence type="ECO:0000256" key="1">
    <source>
        <dbReference type="SAM" id="MobiDB-lite"/>
    </source>
</evidence>
<dbReference type="GO" id="GO:0050852">
    <property type="term" value="P:T cell receptor signaling pathway"/>
    <property type="evidence" value="ECO:0007669"/>
    <property type="project" value="InterPro"/>
</dbReference>
<dbReference type="GO" id="GO:0019901">
    <property type="term" value="F:protein kinase binding"/>
    <property type="evidence" value="ECO:0007669"/>
    <property type="project" value="TreeGrafter"/>
</dbReference>
<dbReference type="OrthoDB" id="9939965at2759"/>
<name>A0A7L0WPX8_ALELA</name>
<feature type="non-terminal residue" evidence="3">
    <location>
        <position position="1"/>
    </location>
</feature>
<keyword evidence="2" id="KW-0812">Transmembrane</keyword>
<feature type="transmembrane region" description="Helical" evidence="2">
    <location>
        <begin position="15"/>
        <end position="36"/>
    </location>
</feature>
<feature type="region of interest" description="Disordered" evidence="1">
    <location>
        <begin position="188"/>
        <end position="214"/>
    </location>
</feature>
<organism evidence="3 4">
    <name type="scientific">Alectura lathami</name>
    <name type="common">Australian brush turkey</name>
    <dbReference type="NCBI Taxonomy" id="81907"/>
    <lineage>
        <taxon>Eukaryota</taxon>
        <taxon>Metazoa</taxon>
        <taxon>Chordata</taxon>
        <taxon>Craniata</taxon>
        <taxon>Vertebrata</taxon>
        <taxon>Euteleostomi</taxon>
        <taxon>Archelosauria</taxon>
        <taxon>Archosauria</taxon>
        <taxon>Dinosauria</taxon>
        <taxon>Saurischia</taxon>
        <taxon>Theropoda</taxon>
        <taxon>Coelurosauria</taxon>
        <taxon>Aves</taxon>
        <taxon>Neognathae</taxon>
        <taxon>Galloanserae</taxon>
        <taxon>Galliformes</taxon>
        <taxon>Megapodiidae</taxon>
        <taxon>Alectura</taxon>
    </lineage>
</organism>
<sequence>MAAAHGEGLPGPPPLPALAALALLGGLVYLGTLCAACRRHGRRKKVPPDSVKLVDESLLRQTQLRSLSKSDTRLHELYRVKPRDGNQRPASLNFLPTSSPSGPDSPHSSSVSVLLHRQLPQIPVPEPPAPDQTYSNLLFAPPRRPAPDTVYECLAEGGDNVPAATGTTASPPRVGRRAADYACVRKGKRTVPEEQDGAVAGPPAAPRCWEGEGD</sequence>
<accession>A0A7L0WPX8</accession>
<keyword evidence="4" id="KW-1185">Reference proteome</keyword>
<keyword evidence="2" id="KW-1133">Transmembrane helix</keyword>
<feature type="non-terminal residue" evidence="3">
    <location>
        <position position="214"/>
    </location>
</feature>
<dbReference type="AlphaFoldDB" id="A0A7L0WPX8"/>
<feature type="compositionally biased region" description="Low complexity" evidence="1">
    <location>
        <begin position="96"/>
        <end position="112"/>
    </location>
</feature>
<evidence type="ECO:0000313" key="4">
    <source>
        <dbReference type="Proteomes" id="UP000562322"/>
    </source>
</evidence>
<dbReference type="PANTHER" id="PTHR47740:SF1">
    <property type="entry name" value="LCK-INTERACTING TRANSMEMBRANE ADAPTER 1"/>
    <property type="match status" value="1"/>
</dbReference>
<dbReference type="Pfam" id="PF15332">
    <property type="entry name" value="LIME1"/>
    <property type="match status" value="1"/>
</dbReference>
<reference evidence="3 4" key="1">
    <citation type="submission" date="2019-09" db="EMBL/GenBank/DDBJ databases">
        <title>Bird 10,000 Genomes (B10K) Project - Family phase.</title>
        <authorList>
            <person name="Zhang G."/>
        </authorList>
    </citation>
    <scope>NUCLEOTIDE SEQUENCE [LARGE SCALE GENOMIC DNA]</scope>
    <source>
        <strain evidence="3">B10K-DU-001-39</strain>
        <tissue evidence="3">Muscle</tissue>
    </source>
</reference>
<evidence type="ECO:0000256" key="2">
    <source>
        <dbReference type="SAM" id="Phobius"/>
    </source>
</evidence>
<feature type="region of interest" description="Disordered" evidence="1">
    <location>
        <begin position="81"/>
        <end position="112"/>
    </location>
</feature>
<evidence type="ECO:0000313" key="3">
    <source>
        <dbReference type="EMBL" id="NXL93127.1"/>
    </source>
</evidence>
<protein>
    <submittedName>
        <fullName evidence="3">LIME1 protein</fullName>
    </submittedName>
</protein>